<evidence type="ECO:0000313" key="2">
    <source>
        <dbReference type="Proteomes" id="UP000240357"/>
    </source>
</evidence>
<evidence type="ECO:0000313" key="1">
    <source>
        <dbReference type="EMBL" id="PSR54081.1"/>
    </source>
</evidence>
<organism evidence="1 2">
    <name type="scientific">Adhaeribacter arboris</name>
    <dbReference type="NCBI Taxonomy" id="2072846"/>
    <lineage>
        <taxon>Bacteria</taxon>
        <taxon>Pseudomonadati</taxon>
        <taxon>Bacteroidota</taxon>
        <taxon>Cytophagia</taxon>
        <taxon>Cytophagales</taxon>
        <taxon>Hymenobacteraceae</taxon>
        <taxon>Adhaeribacter</taxon>
    </lineage>
</organism>
<gene>
    <name evidence="1" type="ORF">AHMF7605_11390</name>
</gene>
<dbReference type="EMBL" id="PYFT01000001">
    <property type="protein sequence ID" value="PSR54081.1"/>
    <property type="molecule type" value="Genomic_DNA"/>
</dbReference>
<keyword evidence="2" id="KW-1185">Reference proteome</keyword>
<dbReference type="NCBIfam" id="NF033832">
    <property type="entry name" value="sce7726_fam"/>
    <property type="match status" value="1"/>
</dbReference>
<protein>
    <recommendedName>
        <fullName evidence="3">Sce7726 family protein</fullName>
    </recommendedName>
</protein>
<proteinExistence type="predicted"/>
<evidence type="ECO:0008006" key="3">
    <source>
        <dbReference type="Google" id="ProtNLM"/>
    </source>
</evidence>
<reference evidence="1 2" key="1">
    <citation type="submission" date="2018-03" db="EMBL/GenBank/DDBJ databases">
        <title>Adhaeribacter sp. HMF7605 Genome sequencing and assembly.</title>
        <authorList>
            <person name="Kang H."/>
            <person name="Kang J."/>
            <person name="Cha I."/>
            <person name="Kim H."/>
            <person name="Joh K."/>
        </authorList>
    </citation>
    <scope>NUCLEOTIDE SEQUENCE [LARGE SCALE GENOMIC DNA]</scope>
    <source>
        <strain evidence="1 2">HMF7605</strain>
    </source>
</reference>
<dbReference type="Proteomes" id="UP000240357">
    <property type="component" value="Unassembled WGS sequence"/>
</dbReference>
<comment type="caution">
    <text evidence="1">The sequence shown here is derived from an EMBL/GenBank/DDBJ whole genome shotgun (WGS) entry which is preliminary data.</text>
</comment>
<dbReference type="InterPro" id="IPR047729">
    <property type="entry name" value="Sce7726-like"/>
</dbReference>
<sequence>MFRMFVLEKSANNFRSLSQIFTPSNFNKIVKKKDKEYMRYCVKKHINSSKPESYNSIIKYLYNELHFEYRSEYFYKNALLNKLLLGKYSLNTTTVLNEFRIGGSIADFILLNGEARIFEIKTDLDSLTKLDKQVSDYKEFANKVYIVSCSKHANKLLNKYRDTEIGIIEFTKNMSLKTLKEAESNTDNFNHVTIFKTLRKQEYLNLIKNHFGEIPNVPGTKIFRECLSMAKLININDFQVLAFNQLKDRKIRCPNLLKSEFTPYELKHICYSMDYSENEYAELFNFLKEMI</sequence>
<dbReference type="AlphaFoldDB" id="A0A2T2YEY9"/>
<name>A0A2T2YEY9_9BACT</name>
<accession>A0A2T2YEY9</accession>